<dbReference type="Proteomes" id="UP001278188">
    <property type="component" value="Unassembled WGS sequence"/>
</dbReference>
<evidence type="ECO:0008006" key="3">
    <source>
        <dbReference type="Google" id="ProtNLM"/>
    </source>
</evidence>
<comment type="caution">
    <text evidence="1">The sequence shown here is derived from an EMBL/GenBank/DDBJ whole genome shotgun (WGS) entry which is preliminary data.</text>
</comment>
<accession>A0ABU3WEQ2</accession>
<protein>
    <recommendedName>
        <fullName evidence="3">Excinuclease ABC subunit A</fullName>
    </recommendedName>
</protein>
<sequence length="246" mass="27644">MLVEKFDFLEFLRLAIAQGDSGKKISKSIVLGEIALLHKHARMWAELLVEKVGFERIALITPAEKIYETIMINGVSSRKRIDDIPGKVEIRQGNVQSANFFRVRNQLAAKIHKEMVKNNFKPNNAQGDLSNIAKGVAEVVLRGHVTVKAMCSACQGLGKLELFNDKGYPCGVKPCQKCEGAGKRSYTLHEKITIAKLKVSKSGYSERYAKYELLGESIVAQWENEIRDRLCRAFHFEFEESEVAIA</sequence>
<organism evidence="1 2">
    <name type="scientific">Acinetobacter chinensis</name>
    <dbReference type="NCBI Taxonomy" id="2004650"/>
    <lineage>
        <taxon>Bacteria</taxon>
        <taxon>Pseudomonadati</taxon>
        <taxon>Pseudomonadota</taxon>
        <taxon>Gammaproteobacteria</taxon>
        <taxon>Moraxellales</taxon>
        <taxon>Moraxellaceae</taxon>
        <taxon>Acinetobacter</taxon>
    </lineage>
</organism>
<dbReference type="EMBL" id="JASVDY010000002">
    <property type="protein sequence ID" value="MDV2468880.1"/>
    <property type="molecule type" value="Genomic_DNA"/>
</dbReference>
<proteinExistence type="predicted"/>
<evidence type="ECO:0000313" key="2">
    <source>
        <dbReference type="Proteomes" id="UP001278188"/>
    </source>
</evidence>
<gene>
    <name evidence="1" type="ORF">QR674_07770</name>
</gene>
<reference evidence="1 2" key="1">
    <citation type="submission" date="2023-06" db="EMBL/GenBank/DDBJ databases">
        <title>Genomic Analysis of Acinetobacter Strains Recovered from South Australian Aquatic Samples provides Insights into the Circulation of Antibiotic Resistance determinants in the Environment.</title>
        <authorList>
            <person name="Tobin L."/>
            <person name="Jarocki V.M."/>
            <person name="Kenyon J."/>
            <person name="Drigo B."/>
            <person name="Donner E."/>
            <person name="Djordjevic S.P."/>
            <person name="Hamidian M."/>
        </authorList>
    </citation>
    <scope>NUCLEOTIDE SEQUENCE [LARGE SCALE GENOMIC DNA]</scope>
    <source>
        <strain evidence="1 2">SAAc652</strain>
    </source>
</reference>
<dbReference type="RefSeq" id="WP_317083263.1">
    <property type="nucleotide sequence ID" value="NZ_JASVDY010000002.1"/>
</dbReference>
<keyword evidence="2" id="KW-1185">Reference proteome</keyword>
<evidence type="ECO:0000313" key="1">
    <source>
        <dbReference type="EMBL" id="MDV2468880.1"/>
    </source>
</evidence>
<name>A0ABU3WEQ2_9GAMM</name>